<reference evidence="1 3" key="1">
    <citation type="journal article" date="2015" name="Stand. Genomic Sci.">
        <title>Genomic Encyclopedia of Bacterial and Archaeal Type Strains, Phase III: the genomes of soil and plant-associated and newly described type strains.</title>
        <authorList>
            <person name="Whitman W.B."/>
            <person name="Woyke T."/>
            <person name="Klenk H.P."/>
            <person name="Zhou Y."/>
            <person name="Lilburn T.G."/>
            <person name="Beck B.J."/>
            <person name="De Vos P."/>
            <person name="Vandamme P."/>
            <person name="Eisen J.A."/>
            <person name="Garrity G."/>
            <person name="Hugenholtz P."/>
            <person name="Kyrpides N.C."/>
        </authorList>
    </citation>
    <scope>NUCLEOTIDE SEQUENCE [LARGE SCALE GENOMIC DNA]</scope>
    <source>
        <strain evidence="1 3">P5626</strain>
    </source>
</reference>
<reference evidence="2 4" key="2">
    <citation type="journal article" date="2018" name="Syst. Appl. Microbiol.">
        <title>Flavobacterium circumlabens sp. nov. and Flavobacterium cupreum sp. nov., two psychrotrophic species isolated from Antarctic environmental samples.</title>
        <authorList>
            <person name="Kralova S."/>
            <person name="Busse H.J."/>
            <person name="Svec P."/>
            <person name="Maslanova I."/>
            <person name="Stankova E."/>
            <person name="Bartak M."/>
            <person name="Sedlacek I."/>
        </authorList>
    </citation>
    <scope>NUCLEOTIDE SEQUENCE [LARGE SCALE GENOMIC DNA]</scope>
    <source>
        <strain evidence="2 4">CCM 8828</strain>
    </source>
</reference>
<evidence type="ECO:0000313" key="2">
    <source>
        <dbReference type="EMBL" id="TEB44320.1"/>
    </source>
</evidence>
<organism evidence="2 4">
    <name type="scientific">Flavobacterium circumlabens</name>
    <dbReference type="NCBI Taxonomy" id="2133765"/>
    <lineage>
        <taxon>Bacteria</taxon>
        <taxon>Pseudomonadati</taxon>
        <taxon>Bacteroidota</taxon>
        <taxon>Flavobacteriia</taxon>
        <taxon>Flavobacteriales</taxon>
        <taxon>Flavobacteriaceae</taxon>
        <taxon>Flavobacterium</taxon>
    </lineage>
</organism>
<dbReference type="Proteomes" id="UP000298340">
    <property type="component" value="Unassembled WGS sequence"/>
</dbReference>
<sequence length="174" mass="20022">MKKEENVGTLLGIPQEEMAILLQVTRGQWSMFLSGKRSLPTAAVLKLTEMLTIVKEAETQEPHAAALKEEEARIKKYLEEEIIINQHKQRLAADQLERCKKRYQSAQNAVKIADALIAKKQQTHTWQEELLPLIKSNAQDVLKKNSLLVQEQYTLKLLVLQQEEVVLTERLLRK</sequence>
<dbReference type="AlphaFoldDB" id="A0A4Y7UCZ2"/>
<gene>
    <name evidence="2" type="ORF">D0809_11220</name>
    <name evidence="1" type="ORF">EV142_103360</name>
</gene>
<evidence type="ECO:0000313" key="4">
    <source>
        <dbReference type="Proteomes" id="UP000298340"/>
    </source>
</evidence>
<name>A0A4Y7UCZ2_9FLAO</name>
<dbReference type="EMBL" id="QWDN01000003">
    <property type="protein sequence ID" value="TEB44320.1"/>
    <property type="molecule type" value="Genomic_DNA"/>
</dbReference>
<comment type="caution">
    <text evidence="2">The sequence shown here is derived from an EMBL/GenBank/DDBJ whole genome shotgun (WGS) entry which is preliminary data.</text>
</comment>
<dbReference type="Proteomes" id="UP000295270">
    <property type="component" value="Unassembled WGS sequence"/>
</dbReference>
<reference evidence="1" key="3">
    <citation type="submission" date="2019-03" db="EMBL/GenBank/DDBJ databases">
        <authorList>
            <person name="Whitman W."/>
            <person name="Huntemann M."/>
            <person name="Clum A."/>
            <person name="Pillay M."/>
            <person name="Palaniappan K."/>
            <person name="Varghese N."/>
            <person name="Mikhailova N."/>
            <person name="Stamatis D."/>
            <person name="Reddy T."/>
            <person name="Daum C."/>
            <person name="Shapiro N."/>
            <person name="Ivanova N."/>
            <person name="Kyrpides N."/>
            <person name="Woyke T."/>
        </authorList>
    </citation>
    <scope>NUCLEOTIDE SEQUENCE</scope>
    <source>
        <strain evidence="1">P5626</strain>
    </source>
</reference>
<dbReference type="EMBL" id="SLWA01000003">
    <property type="protein sequence ID" value="TCN58913.1"/>
    <property type="molecule type" value="Genomic_DNA"/>
</dbReference>
<proteinExistence type="predicted"/>
<keyword evidence="3" id="KW-1185">Reference proteome</keyword>
<accession>A0A4Y7UCZ2</accession>
<evidence type="ECO:0000313" key="3">
    <source>
        <dbReference type="Proteomes" id="UP000295270"/>
    </source>
</evidence>
<dbReference type="RefSeq" id="WP_132035093.1">
    <property type="nucleotide sequence ID" value="NZ_QWDN01000003.1"/>
</dbReference>
<dbReference type="OrthoDB" id="1366976at2"/>
<protein>
    <submittedName>
        <fullName evidence="2">Uncharacterized protein</fullName>
    </submittedName>
</protein>
<evidence type="ECO:0000313" key="1">
    <source>
        <dbReference type="EMBL" id="TCN58913.1"/>
    </source>
</evidence>